<dbReference type="InterPro" id="IPR004107">
    <property type="entry name" value="Integrase_SAM-like_N"/>
</dbReference>
<name>A0ABQ1VVU1_9BACL</name>
<dbReference type="PROSITE" id="PS51900">
    <property type="entry name" value="CB"/>
    <property type="match status" value="1"/>
</dbReference>
<keyword evidence="5" id="KW-1185">Reference proteome</keyword>
<sequence>MTKIRELIQDFKLNQEVLGRVKRYVDVCMFRLNRWERFMEKELGIVEVEDVNQLHIRKYIQERQRIGREINRTINNNLATLKIFFQFLVAQLSQLNFGR</sequence>
<keyword evidence="1 2" id="KW-0238">DNA-binding</keyword>
<dbReference type="Pfam" id="PF02899">
    <property type="entry name" value="Phage_int_SAM_1"/>
    <property type="match status" value="1"/>
</dbReference>
<reference evidence="5" key="1">
    <citation type="journal article" date="2019" name="Int. J. Syst. Evol. Microbiol.">
        <title>The Global Catalogue of Microorganisms (GCM) 10K type strain sequencing project: providing services to taxonomists for standard genome sequencing and annotation.</title>
        <authorList>
            <consortium name="The Broad Institute Genomics Platform"/>
            <consortium name="The Broad Institute Genome Sequencing Center for Infectious Disease"/>
            <person name="Wu L."/>
            <person name="Ma J."/>
        </authorList>
    </citation>
    <scope>NUCLEOTIDE SEQUENCE [LARGE SCALE GENOMIC DNA]</scope>
    <source>
        <strain evidence="5">CGMCC 1.15420</strain>
    </source>
</reference>
<dbReference type="Gene3D" id="1.10.150.130">
    <property type="match status" value="1"/>
</dbReference>
<organism evidence="4 5">
    <name type="scientific">Paenibacillus aceti</name>
    <dbReference type="NCBI Taxonomy" id="1820010"/>
    <lineage>
        <taxon>Bacteria</taxon>
        <taxon>Bacillati</taxon>
        <taxon>Bacillota</taxon>
        <taxon>Bacilli</taxon>
        <taxon>Bacillales</taxon>
        <taxon>Paenibacillaceae</taxon>
        <taxon>Paenibacillus</taxon>
    </lineage>
</organism>
<protein>
    <recommendedName>
        <fullName evidence="3">Core-binding (CB) domain-containing protein</fullName>
    </recommendedName>
</protein>
<evidence type="ECO:0000259" key="3">
    <source>
        <dbReference type="PROSITE" id="PS51900"/>
    </source>
</evidence>
<evidence type="ECO:0000256" key="1">
    <source>
        <dbReference type="ARBA" id="ARBA00023125"/>
    </source>
</evidence>
<evidence type="ECO:0000313" key="4">
    <source>
        <dbReference type="EMBL" id="GGF99929.1"/>
    </source>
</evidence>
<gene>
    <name evidence="4" type="ORF">GCM10010913_22150</name>
</gene>
<dbReference type="Proteomes" id="UP000608420">
    <property type="component" value="Unassembled WGS sequence"/>
</dbReference>
<proteinExistence type="predicted"/>
<feature type="domain" description="Core-binding (CB)" evidence="3">
    <location>
        <begin position="2"/>
        <end position="89"/>
    </location>
</feature>
<evidence type="ECO:0000313" key="5">
    <source>
        <dbReference type="Proteomes" id="UP000608420"/>
    </source>
</evidence>
<evidence type="ECO:0000256" key="2">
    <source>
        <dbReference type="PROSITE-ProRule" id="PRU01248"/>
    </source>
</evidence>
<dbReference type="RefSeq" id="WP_120464722.1">
    <property type="nucleotide sequence ID" value="NZ_BMIW01000013.1"/>
</dbReference>
<comment type="caution">
    <text evidence="4">The sequence shown here is derived from an EMBL/GenBank/DDBJ whole genome shotgun (WGS) entry which is preliminary data.</text>
</comment>
<dbReference type="InterPro" id="IPR044068">
    <property type="entry name" value="CB"/>
</dbReference>
<dbReference type="InterPro" id="IPR010998">
    <property type="entry name" value="Integrase_recombinase_N"/>
</dbReference>
<accession>A0ABQ1VVU1</accession>
<dbReference type="EMBL" id="BMIW01000013">
    <property type="protein sequence ID" value="GGF99929.1"/>
    <property type="molecule type" value="Genomic_DNA"/>
</dbReference>